<feature type="compositionally biased region" description="Low complexity" evidence="1">
    <location>
        <begin position="184"/>
        <end position="207"/>
    </location>
</feature>
<dbReference type="Proteomes" id="UP000076738">
    <property type="component" value="Unassembled WGS sequence"/>
</dbReference>
<feature type="compositionally biased region" description="Low complexity" evidence="1">
    <location>
        <begin position="459"/>
        <end position="473"/>
    </location>
</feature>
<accession>A0A167KPB2</accession>
<evidence type="ECO:0000313" key="3">
    <source>
        <dbReference type="Proteomes" id="UP000076738"/>
    </source>
</evidence>
<feature type="compositionally biased region" description="Low complexity" evidence="1">
    <location>
        <begin position="686"/>
        <end position="723"/>
    </location>
</feature>
<reference evidence="2 3" key="1">
    <citation type="journal article" date="2016" name="Mol. Biol. Evol.">
        <title>Comparative Genomics of Early-Diverging Mushroom-Forming Fungi Provides Insights into the Origins of Lignocellulose Decay Capabilities.</title>
        <authorList>
            <person name="Nagy L.G."/>
            <person name="Riley R."/>
            <person name="Tritt A."/>
            <person name="Adam C."/>
            <person name="Daum C."/>
            <person name="Floudas D."/>
            <person name="Sun H."/>
            <person name="Yadav J.S."/>
            <person name="Pangilinan J."/>
            <person name="Larsson K.H."/>
            <person name="Matsuura K."/>
            <person name="Barry K."/>
            <person name="Labutti K."/>
            <person name="Kuo R."/>
            <person name="Ohm R.A."/>
            <person name="Bhattacharya S.S."/>
            <person name="Shirouzu T."/>
            <person name="Yoshinaga Y."/>
            <person name="Martin F.M."/>
            <person name="Grigoriev I.V."/>
            <person name="Hibbett D.S."/>
        </authorList>
    </citation>
    <scope>NUCLEOTIDE SEQUENCE [LARGE SCALE GENOMIC DNA]</scope>
    <source>
        <strain evidence="2 3">TUFC12733</strain>
    </source>
</reference>
<gene>
    <name evidence="2" type="ORF">CALVIDRAFT_565261</name>
</gene>
<feature type="region of interest" description="Disordered" evidence="1">
    <location>
        <begin position="28"/>
        <end position="297"/>
    </location>
</feature>
<feature type="compositionally biased region" description="Low complexity" evidence="1">
    <location>
        <begin position="854"/>
        <end position="872"/>
    </location>
</feature>
<sequence length="896" mass="92507">MDTPPEVLDAPPPAYELSQTEFDTKLADAVHRSLTITPRPQQPQQPQPQPQPQQPQPQQQQQQVQPAQWVQEKQARDGLPSVQVTPPPTASLDGHQLQGGNSTGNGKGEEGFEEWDEEVFRANALRRVRSSGSGSGSEQASSEPYQPNGNGKDRSSTPTPATIAAPSLPAELKQEKRPSWYAEAGLSPSAGSSTAAAAAAAAAASPTRPENDKTPRRSPSGARAPATRNRSVRVLPSIPQGSASGPTSPIDGNGGGLQALVEGGEAWEGNGKERAVAAQEREEARWEKMAEKEKPSWYYEAGFDKLDRQLAAAASASASSSTAQQAPSQTEEAPPPHEAAPTPGSAQEHKEKEKERPSWYYEAGLDMVAGGGSGSVSSDPPPPPPAPAPAPVPAPEPMQEKERPSWYDEAGLGDSSKSSEAAGASSSSSAGAAASRPRSDTTTTVSSTASPAGPLLQWPSSASTSPAATLPPLGEEEAEYMDEAPPAFTPVAPPLPGPGIAITGGMGSRAAAGRGMSPPPPIGPYVSGSTSSRHQTMPPPASAPSHQQTFPVDVRAPNRYSMPAMSHAASMAGSSPGGAGATAFPARVGIQSTGQKQTFAPAGYSRRLQFNPSVAYGDEGQAGTVGAVGGGVGQESLYGNVHALYNSSVAAFLPKPAQPQYQTAAQAYAAQYAATSSSPESNARLSPVSMRRSPSASPSTSTQGTSLSNSTSPTPTYSSNPSSSPLPTPPAGASARPYDTALAESVGPVADSVKQMHQQAQANLNRYSMAPSVASSVGSTGSAASPPVPAYPPQLQYNPLNAYNPPQPAHHQPYPPPQQGFPGPGLVQSQSLYAIPGGPPRGYGQPAPAPGPQPGQMYPQPGYPPVQQQQQWGPPPPQGQQPVQGWQQGQGTAYRR</sequence>
<proteinExistence type="predicted"/>
<feature type="compositionally biased region" description="Low complexity" evidence="1">
    <location>
        <begin position="415"/>
        <end position="452"/>
    </location>
</feature>
<keyword evidence="3" id="KW-1185">Reference proteome</keyword>
<feature type="compositionally biased region" description="Low complexity" evidence="1">
    <location>
        <begin position="311"/>
        <end position="332"/>
    </location>
</feature>
<name>A0A167KPB2_CALVF</name>
<feature type="compositionally biased region" description="Low complexity" evidence="1">
    <location>
        <begin position="772"/>
        <end position="785"/>
    </location>
</feature>
<protein>
    <submittedName>
        <fullName evidence="2">Uncharacterized protein</fullName>
    </submittedName>
</protein>
<feature type="compositionally biased region" description="Basic and acidic residues" evidence="1">
    <location>
        <begin position="270"/>
        <end position="295"/>
    </location>
</feature>
<evidence type="ECO:0000313" key="2">
    <source>
        <dbReference type="EMBL" id="KZO94855.1"/>
    </source>
</evidence>
<feature type="compositionally biased region" description="Low complexity" evidence="1">
    <location>
        <begin position="130"/>
        <end position="142"/>
    </location>
</feature>
<feature type="region of interest" description="Disordered" evidence="1">
    <location>
        <begin position="676"/>
        <end position="737"/>
    </location>
</feature>
<feature type="region of interest" description="Disordered" evidence="1">
    <location>
        <begin position="772"/>
        <end position="896"/>
    </location>
</feature>
<feature type="compositionally biased region" description="Low complexity" evidence="1">
    <location>
        <begin position="56"/>
        <end position="68"/>
    </location>
</feature>
<feature type="compositionally biased region" description="Pro residues" evidence="1">
    <location>
        <begin position="805"/>
        <end position="819"/>
    </location>
</feature>
<feature type="compositionally biased region" description="Pro residues" evidence="1">
    <location>
        <begin position="40"/>
        <end position="55"/>
    </location>
</feature>
<evidence type="ECO:0000256" key="1">
    <source>
        <dbReference type="SAM" id="MobiDB-lite"/>
    </source>
</evidence>
<feature type="region of interest" description="Disordered" evidence="1">
    <location>
        <begin position="310"/>
        <end position="549"/>
    </location>
</feature>
<feature type="compositionally biased region" description="Basic and acidic residues" evidence="1">
    <location>
        <begin position="347"/>
        <end position="357"/>
    </location>
</feature>
<feature type="compositionally biased region" description="Low complexity" evidence="1">
    <location>
        <begin position="880"/>
        <end position="896"/>
    </location>
</feature>
<feature type="compositionally biased region" description="Pro residues" evidence="1">
    <location>
        <begin position="487"/>
        <end position="497"/>
    </location>
</feature>
<dbReference type="EMBL" id="KV417292">
    <property type="protein sequence ID" value="KZO94855.1"/>
    <property type="molecule type" value="Genomic_DNA"/>
</dbReference>
<dbReference type="AlphaFoldDB" id="A0A167KPB2"/>
<feature type="compositionally biased region" description="Pro residues" evidence="1">
    <location>
        <begin position="379"/>
        <end position="396"/>
    </location>
</feature>
<dbReference type="OrthoDB" id="3271211at2759"/>
<organism evidence="2 3">
    <name type="scientific">Calocera viscosa (strain TUFC12733)</name>
    <dbReference type="NCBI Taxonomy" id="1330018"/>
    <lineage>
        <taxon>Eukaryota</taxon>
        <taxon>Fungi</taxon>
        <taxon>Dikarya</taxon>
        <taxon>Basidiomycota</taxon>
        <taxon>Agaricomycotina</taxon>
        <taxon>Dacrymycetes</taxon>
        <taxon>Dacrymycetales</taxon>
        <taxon>Dacrymycetaceae</taxon>
        <taxon>Calocera</taxon>
    </lineage>
</organism>